<evidence type="ECO:0000256" key="3">
    <source>
        <dbReference type="ARBA" id="ARBA00022475"/>
    </source>
</evidence>
<accession>A0ABU9KDT7</accession>
<evidence type="ECO:0000313" key="11">
    <source>
        <dbReference type="EMBL" id="MEL3973565.1"/>
    </source>
</evidence>
<evidence type="ECO:0000256" key="5">
    <source>
        <dbReference type="ARBA" id="ARBA00022989"/>
    </source>
</evidence>
<evidence type="ECO:0000256" key="4">
    <source>
        <dbReference type="ARBA" id="ARBA00022692"/>
    </source>
</evidence>
<evidence type="ECO:0000259" key="10">
    <source>
        <dbReference type="Pfam" id="PF10099"/>
    </source>
</evidence>
<comment type="caution">
    <text evidence="11">The sequence shown here is derived from an EMBL/GenBank/DDBJ whole genome shotgun (WGS) entry which is preliminary data.</text>
</comment>
<dbReference type="Gene3D" id="1.10.10.1320">
    <property type="entry name" value="Anti-sigma factor, zinc-finger domain"/>
    <property type="match status" value="1"/>
</dbReference>
<feature type="transmembrane region" description="Helical" evidence="9">
    <location>
        <begin position="87"/>
        <end position="107"/>
    </location>
</feature>
<evidence type="ECO:0000256" key="8">
    <source>
        <dbReference type="ARBA" id="ARBA00030803"/>
    </source>
</evidence>
<gene>
    <name evidence="11" type="ORF">AAEO50_14845</name>
</gene>
<dbReference type="RefSeq" id="WP_341985064.1">
    <property type="nucleotide sequence ID" value="NZ_JBBYAF010000030.1"/>
</dbReference>
<keyword evidence="3" id="KW-1003">Cell membrane</keyword>
<reference evidence="11 12" key="1">
    <citation type="submission" date="2024-04" db="EMBL/GenBank/DDBJ databases">
        <title>Bacillus oryzaecorticis sp. nov., a moderately halophilic bacterium isolated from rice husks.</title>
        <authorList>
            <person name="Zhu H.-S."/>
        </authorList>
    </citation>
    <scope>NUCLEOTIDE SEQUENCE [LARGE SCALE GENOMIC DNA]</scope>
    <source>
        <strain evidence="11 12">ZC255</strain>
    </source>
</reference>
<sequence length="234" mass="26021">MTHQCDHLLDYYNHHLNESDKEAFEKHLESCSDCQEALNDLQHLNEFLPYASEPIDPPAGMEDRVFASIGVSANVTPMKKEKPRKRWIFPSVAALLALSLLGNAYMFTQIQKEEEIAEQAAIDQVTEFVELAAVKGNAKGTASIIKQGEQSSLVVQASQLQDLSQEEVYQVWLIKDDKPKRAGTFVTGEDGKGSVVFILNEEFAKQDWDTVAITLEPDANSQLPQGDIVLASEI</sequence>
<dbReference type="Proteomes" id="UP001389717">
    <property type="component" value="Unassembled WGS sequence"/>
</dbReference>
<evidence type="ECO:0000256" key="1">
    <source>
        <dbReference type="ARBA" id="ARBA00004167"/>
    </source>
</evidence>
<evidence type="ECO:0000256" key="7">
    <source>
        <dbReference type="ARBA" id="ARBA00029829"/>
    </source>
</evidence>
<evidence type="ECO:0000256" key="6">
    <source>
        <dbReference type="ARBA" id="ARBA00023136"/>
    </source>
</evidence>
<dbReference type="PANTHER" id="PTHR37461">
    <property type="entry name" value="ANTI-SIGMA-K FACTOR RSKA"/>
    <property type="match status" value="1"/>
</dbReference>
<keyword evidence="6 9" id="KW-0472">Membrane</keyword>
<evidence type="ECO:0000256" key="2">
    <source>
        <dbReference type="ARBA" id="ARBA00004236"/>
    </source>
</evidence>
<dbReference type="InterPro" id="IPR018764">
    <property type="entry name" value="RskA_C"/>
</dbReference>
<dbReference type="EMBL" id="JBBYAF010000030">
    <property type="protein sequence ID" value="MEL3973565.1"/>
    <property type="molecule type" value="Genomic_DNA"/>
</dbReference>
<keyword evidence="5 9" id="KW-1133">Transmembrane helix</keyword>
<keyword evidence="12" id="KW-1185">Reference proteome</keyword>
<feature type="domain" description="Anti-sigma K factor RskA C-terminal" evidence="10">
    <location>
        <begin position="91"/>
        <end position="227"/>
    </location>
</feature>
<comment type="subcellular location">
    <subcellularLocation>
        <location evidence="2">Cell membrane</location>
    </subcellularLocation>
    <subcellularLocation>
        <location evidence="1">Membrane</location>
        <topology evidence="1">Single-pass membrane protein</topology>
    </subcellularLocation>
</comment>
<proteinExistence type="predicted"/>
<keyword evidence="4 9" id="KW-0812">Transmembrane</keyword>
<dbReference type="PANTHER" id="PTHR37461:SF1">
    <property type="entry name" value="ANTI-SIGMA-K FACTOR RSKA"/>
    <property type="match status" value="1"/>
</dbReference>
<protein>
    <recommendedName>
        <fullName evidence="8">Regulator of SigK</fullName>
    </recommendedName>
    <alternativeName>
        <fullName evidence="7">Sigma-K anti-sigma factor RskA</fullName>
    </alternativeName>
</protein>
<evidence type="ECO:0000256" key="9">
    <source>
        <dbReference type="SAM" id="Phobius"/>
    </source>
</evidence>
<dbReference type="Pfam" id="PF10099">
    <property type="entry name" value="RskA_C"/>
    <property type="match status" value="1"/>
</dbReference>
<dbReference type="InterPro" id="IPR051474">
    <property type="entry name" value="Anti-sigma-K/W_factor"/>
</dbReference>
<evidence type="ECO:0000313" key="12">
    <source>
        <dbReference type="Proteomes" id="UP001389717"/>
    </source>
</evidence>
<dbReference type="InterPro" id="IPR041916">
    <property type="entry name" value="Anti_sigma_zinc_sf"/>
</dbReference>
<name>A0ABU9KDT7_9BACI</name>
<organism evidence="11 12">
    <name type="scientific">Rossellomorea oryzaecorticis</name>
    <dbReference type="NCBI Taxonomy" id="1396505"/>
    <lineage>
        <taxon>Bacteria</taxon>
        <taxon>Bacillati</taxon>
        <taxon>Bacillota</taxon>
        <taxon>Bacilli</taxon>
        <taxon>Bacillales</taxon>
        <taxon>Bacillaceae</taxon>
        <taxon>Rossellomorea</taxon>
    </lineage>
</organism>